<name>A0ABU9NT72_9FLAO</name>
<evidence type="ECO:0000313" key="2">
    <source>
        <dbReference type="Proteomes" id="UP001468798"/>
    </source>
</evidence>
<evidence type="ECO:0000313" key="1">
    <source>
        <dbReference type="EMBL" id="MEM0578561.1"/>
    </source>
</evidence>
<accession>A0ABU9NT72</accession>
<sequence length="234" mass="27544">MYDRTQEILDAFLKFEERYSETRKIVNAKFIENEPELHHIFRKTLDGFLILVMENLFGKYDDASEKLIYQLNLTVSYIRTHFVINKLIEDGDLIEAYTLIRKQFEKYTRLEELDNKPIQKLRGKTPNVINLFGEAGKEIYPELSEVAHFGHPRVSEFLSAEAKDGKKGPSIFPTYKESAIICYDRSAYVTLFFSAWLIDFVQENNPKYDRKKDVETFLMLEKMALDCNVIRVKK</sequence>
<keyword evidence="2" id="KW-1185">Reference proteome</keyword>
<organism evidence="1 2">
    <name type="scientific">Flavobacterium polysaccharolyticum</name>
    <dbReference type="NCBI Taxonomy" id="3133148"/>
    <lineage>
        <taxon>Bacteria</taxon>
        <taxon>Pseudomonadati</taxon>
        <taxon>Bacteroidota</taxon>
        <taxon>Flavobacteriia</taxon>
        <taxon>Flavobacteriales</taxon>
        <taxon>Flavobacteriaceae</taxon>
        <taxon>Flavobacterium</taxon>
    </lineage>
</organism>
<comment type="caution">
    <text evidence="1">The sequence shown here is derived from an EMBL/GenBank/DDBJ whole genome shotgun (WGS) entry which is preliminary data.</text>
</comment>
<gene>
    <name evidence="1" type="ORF">WFZ86_18805</name>
</gene>
<proteinExistence type="predicted"/>
<dbReference type="EMBL" id="JBCGDP010000028">
    <property type="protein sequence ID" value="MEM0578561.1"/>
    <property type="molecule type" value="Genomic_DNA"/>
</dbReference>
<dbReference type="RefSeq" id="WP_342693370.1">
    <property type="nucleotide sequence ID" value="NZ_JBCGDP010000028.1"/>
</dbReference>
<protein>
    <submittedName>
        <fullName evidence="1">Uncharacterized protein</fullName>
    </submittedName>
</protein>
<dbReference type="Proteomes" id="UP001468798">
    <property type="component" value="Unassembled WGS sequence"/>
</dbReference>
<reference evidence="1 2" key="1">
    <citation type="submission" date="2024-03" db="EMBL/GenBank/DDBJ databases">
        <title>Two novel species of the genus Flavobacterium exhibiting potentially degradation of complex polysaccharides.</title>
        <authorList>
            <person name="Lian X."/>
        </authorList>
    </citation>
    <scope>NUCLEOTIDE SEQUENCE [LARGE SCALE GENOMIC DNA]</scope>
    <source>
        <strain evidence="1 2">N6</strain>
    </source>
</reference>